<evidence type="ECO:0000313" key="1">
    <source>
        <dbReference type="EMBL" id="QHU20161.1"/>
    </source>
</evidence>
<name>A0A6C0KSJ0_9ZZZZ</name>
<reference evidence="1" key="1">
    <citation type="journal article" date="2020" name="Nature">
        <title>Giant virus diversity and host interactions through global metagenomics.</title>
        <authorList>
            <person name="Schulz F."/>
            <person name="Roux S."/>
            <person name="Paez-Espino D."/>
            <person name="Jungbluth S."/>
            <person name="Walsh D.A."/>
            <person name="Denef V.J."/>
            <person name="McMahon K.D."/>
            <person name="Konstantinidis K.T."/>
            <person name="Eloe-Fadrosh E.A."/>
            <person name="Kyrpides N.C."/>
            <person name="Woyke T."/>
        </authorList>
    </citation>
    <scope>NUCLEOTIDE SEQUENCE</scope>
    <source>
        <strain evidence="1">GVMAG-S-3300013014-136</strain>
    </source>
</reference>
<dbReference type="EMBL" id="MN740962">
    <property type="protein sequence ID" value="QHU20161.1"/>
    <property type="molecule type" value="Genomic_DNA"/>
</dbReference>
<proteinExistence type="predicted"/>
<accession>A0A6C0KSJ0</accession>
<organism evidence="1">
    <name type="scientific">viral metagenome</name>
    <dbReference type="NCBI Taxonomy" id="1070528"/>
    <lineage>
        <taxon>unclassified sequences</taxon>
        <taxon>metagenomes</taxon>
        <taxon>organismal metagenomes</taxon>
    </lineage>
</organism>
<dbReference type="AlphaFoldDB" id="A0A6C0KSJ0"/>
<sequence>MWFSTNIGYGFFLGTYSKKFIKLNEKLKVEKQQFRLFGLVPDIYNKIDLTKDAIRSLTNVYIGFEPKFRNFEDIRAMSDMLTDYIKTSNISVYSNINFFSGIDIERYYLLFENIPANSLEMFLDNEDNFLTLYDDLKI</sequence>
<protein>
    <submittedName>
        <fullName evidence="1">Uncharacterized protein</fullName>
    </submittedName>
</protein>